<organism evidence="2 3">
    <name type="scientific">Cloacibacterium rupense</name>
    <dbReference type="NCBI Taxonomy" id="517423"/>
    <lineage>
        <taxon>Bacteria</taxon>
        <taxon>Pseudomonadati</taxon>
        <taxon>Bacteroidota</taxon>
        <taxon>Flavobacteriia</taxon>
        <taxon>Flavobacteriales</taxon>
        <taxon>Weeksellaceae</taxon>
    </lineage>
</organism>
<accession>A0ABQ2NPL1</accession>
<comment type="caution">
    <text evidence="2">The sequence shown here is derived from an EMBL/GenBank/DDBJ whole genome shotgun (WGS) entry which is preliminary data.</text>
</comment>
<dbReference type="RefSeq" id="WP_188618694.1">
    <property type="nucleotide sequence ID" value="NZ_BMLV01000007.1"/>
</dbReference>
<dbReference type="Pfam" id="PF00535">
    <property type="entry name" value="Glycos_transf_2"/>
    <property type="match status" value="1"/>
</dbReference>
<evidence type="ECO:0000313" key="2">
    <source>
        <dbReference type="EMBL" id="GGP06607.1"/>
    </source>
</evidence>
<dbReference type="SUPFAM" id="SSF53448">
    <property type="entry name" value="Nucleotide-diphospho-sugar transferases"/>
    <property type="match status" value="1"/>
</dbReference>
<dbReference type="PANTHER" id="PTHR22916:SF3">
    <property type="entry name" value="UDP-GLCNAC:BETAGAL BETA-1,3-N-ACETYLGLUCOSAMINYLTRANSFERASE-LIKE PROTEIN 1"/>
    <property type="match status" value="1"/>
</dbReference>
<dbReference type="Proteomes" id="UP000620064">
    <property type="component" value="Unassembled WGS sequence"/>
</dbReference>
<dbReference type="EMBL" id="BMLV01000007">
    <property type="protein sequence ID" value="GGP06607.1"/>
    <property type="molecule type" value="Genomic_DNA"/>
</dbReference>
<feature type="domain" description="Glycosyltransferase 2-like" evidence="1">
    <location>
        <begin position="6"/>
        <end position="107"/>
    </location>
</feature>
<protein>
    <submittedName>
        <fullName evidence="2">Beta-glycosyltransferase</fullName>
    </submittedName>
</protein>
<evidence type="ECO:0000259" key="1">
    <source>
        <dbReference type="Pfam" id="PF00535"/>
    </source>
</evidence>
<dbReference type="PANTHER" id="PTHR22916">
    <property type="entry name" value="GLYCOSYLTRANSFERASE"/>
    <property type="match status" value="1"/>
</dbReference>
<name>A0ABQ2NPL1_9FLAO</name>
<gene>
    <name evidence="2" type="ORF">GCM10010992_27280</name>
</gene>
<sequence>MNNFITIFTPTYNRAHLLDRLYQNLCEQDYQNFEWLIIDDGSTDNTKEVVEGYKKEGQLNIQYFYKKNGGKHTAINLGLQKANSEIFFLLDSDDFLEKSATRIVAEKWGIIGNDEQLSGIVGLSKFLNREVRTDAFPENDWVVSFTDIYFKHKILGDKPVAFKTSVLKKFPFPEKEGVKFVFEAVSWHQMAKYYNVLAVNDLLQYKEYVEDGITRNTYQKNYLRGLAFSYFHLIKNKTYPLLKYPHHFFWNYIHLAINSLLSGESYFNQLSLIDKMLYIVMYPRAYYIFLKLKDKVHD</sequence>
<dbReference type="Gene3D" id="3.90.550.10">
    <property type="entry name" value="Spore Coat Polysaccharide Biosynthesis Protein SpsA, Chain A"/>
    <property type="match status" value="1"/>
</dbReference>
<proteinExistence type="predicted"/>
<dbReference type="InterPro" id="IPR001173">
    <property type="entry name" value="Glyco_trans_2-like"/>
</dbReference>
<dbReference type="InterPro" id="IPR029044">
    <property type="entry name" value="Nucleotide-diphossugar_trans"/>
</dbReference>
<reference evidence="3" key="1">
    <citation type="journal article" date="2019" name="Int. J. Syst. Evol. Microbiol.">
        <title>The Global Catalogue of Microorganisms (GCM) 10K type strain sequencing project: providing services to taxonomists for standard genome sequencing and annotation.</title>
        <authorList>
            <consortium name="The Broad Institute Genomics Platform"/>
            <consortium name="The Broad Institute Genome Sequencing Center for Infectious Disease"/>
            <person name="Wu L."/>
            <person name="Ma J."/>
        </authorList>
    </citation>
    <scope>NUCLEOTIDE SEQUENCE [LARGE SCALE GENOMIC DNA]</scope>
    <source>
        <strain evidence="3">CGMCC 1.7656</strain>
    </source>
</reference>
<evidence type="ECO:0000313" key="3">
    <source>
        <dbReference type="Proteomes" id="UP000620064"/>
    </source>
</evidence>
<dbReference type="CDD" id="cd00761">
    <property type="entry name" value="Glyco_tranf_GTA_type"/>
    <property type="match status" value="1"/>
</dbReference>
<keyword evidence="3" id="KW-1185">Reference proteome</keyword>